<gene>
    <name evidence="2" type="ORF">NDU88_007221</name>
</gene>
<dbReference type="AlphaFoldDB" id="A0AAV7VP41"/>
<comment type="caution">
    <text evidence="2">The sequence shown here is derived from an EMBL/GenBank/DDBJ whole genome shotgun (WGS) entry which is preliminary data.</text>
</comment>
<keyword evidence="3" id="KW-1185">Reference proteome</keyword>
<evidence type="ECO:0000313" key="2">
    <source>
        <dbReference type="EMBL" id="KAJ1203435.1"/>
    </source>
</evidence>
<dbReference type="EMBL" id="JANPWB010000003">
    <property type="protein sequence ID" value="KAJ1203435.1"/>
    <property type="molecule type" value="Genomic_DNA"/>
</dbReference>
<evidence type="ECO:0000313" key="3">
    <source>
        <dbReference type="Proteomes" id="UP001066276"/>
    </source>
</evidence>
<evidence type="ECO:0000256" key="1">
    <source>
        <dbReference type="SAM" id="MobiDB-lite"/>
    </source>
</evidence>
<feature type="region of interest" description="Disordered" evidence="1">
    <location>
        <begin position="91"/>
        <end position="114"/>
    </location>
</feature>
<protein>
    <submittedName>
        <fullName evidence="2">Uncharacterized protein</fullName>
    </submittedName>
</protein>
<proteinExistence type="predicted"/>
<reference evidence="2" key="1">
    <citation type="journal article" date="2022" name="bioRxiv">
        <title>Sequencing and chromosome-scale assembly of the giantPleurodeles waltlgenome.</title>
        <authorList>
            <person name="Brown T."/>
            <person name="Elewa A."/>
            <person name="Iarovenko S."/>
            <person name="Subramanian E."/>
            <person name="Araus A.J."/>
            <person name="Petzold A."/>
            <person name="Susuki M."/>
            <person name="Suzuki K.-i.T."/>
            <person name="Hayashi T."/>
            <person name="Toyoda A."/>
            <person name="Oliveira C."/>
            <person name="Osipova E."/>
            <person name="Leigh N.D."/>
            <person name="Simon A."/>
            <person name="Yun M.H."/>
        </authorList>
    </citation>
    <scope>NUCLEOTIDE SEQUENCE</scope>
    <source>
        <strain evidence="2">20211129_DDA</strain>
        <tissue evidence="2">Liver</tissue>
    </source>
</reference>
<feature type="region of interest" description="Disordered" evidence="1">
    <location>
        <begin position="25"/>
        <end position="75"/>
    </location>
</feature>
<organism evidence="2 3">
    <name type="scientific">Pleurodeles waltl</name>
    <name type="common">Iberian ribbed newt</name>
    <dbReference type="NCBI Taxonomy" id="8319"/>
    <lineage>
        <taxon>Eukaryota</taxon>
        <taxon>Metazoa</taxon>
        <taxon>Chordata</taxon>
        <taxon>Craniata</taxon>
        <taxon>Vertebrata</taxon>
        <taxon>Euteleostomi</taxon>
        <taxon>Amphibia</taxon>
        <taxon>Batrachia</taxon>
        <taxon>Caudata</taxon>
        <taxon>Salamandroidea</taxon>
        <taxon>Salamandridae</taxon>
        <taxon>Pleurodelinae</taxon>
        <taxon>Pleurodeles</taxon>
    </lineage>
</organism>
<name>A0AAV7VP41_PLEWA</name>
<accession>A0AAV7VP41</accession>
<dbReference type="Proteomes" id="UP001066276">
    <property type="component" value="Chromosome 2_1"/>
</dbReference>
<sequence>MPGGRSSTKNSGKLARQLLFSEALLHSKAPSSAPMAQPPVQHHNVSDTAQEPTMDFSKGTQARSKETRRIRLPPGDYCLFPPPYAGPTDYTKSTCPRILSDGRSGNPDVADFSKETSERRRAFLALRPRLRQMEVKYCRFELV</sequence>